<feature type="compositionally biased region" description="Basic residues" evidence="11">
    <location>
        <begin position="410"/>
        <end position="429"/>
    </location>
</feature>
<name>A0A8H3TWU3_9TREE</name>
<keyword evidence="4" id="KW-0479">Metal-binding</keyword>
<reference evidence="13" key="1">
    <citation type="submission" date="2020-07" db="EMBL/GenBank/DDBJ databases">
        <title>Draft Genome Sequence of a Deep-Sea Yeast, Naganishia (Cryptococcus) liquefaciens strain N6.</title>
        <authorList>
            <person name="Han Y.W."/>
            <person name="Kajitani R."/>
            <person name="Morimoto H."/>
            <person name="Parhat M."/>
            <person name="Tsubouchi H."/>
            <person name="Bakenova O."/>
            <person name="Ogata M."/>
            <person name="Argunhan B."/>
            <person name="Aoki R."/>
            <person name="Kajiwara S."/>
            <person name="Itoh T."/>
            <person name="Iwasaki H."/>
        </authorList>
    </citation>
    <scope>NUCLEOTIDE SEQUENCE</scope>
    <source>
        <strain evidence="13">N6</strain>
    </source>
</reference>
<evidence type="ECO:0000256" key="2">
    <source>
        <dbReference type="ARBA" id="ARBA00008398"/>
    </source>
</evidence>
<keyword evidence="6 10" id="KW-0067">ATP-binding</keyword>
<dbReference type="GO" id="GO:0016887">
    <property type="term" value="F:ATP hydrolysis activity"/>
    <property type="evidence" value="ECO:0007669"/>
    <property type="project" value="InterPro"/>
</dbReference>
<dbReference type="FunFam" id="3.40.50.300:FF:000199">
    <property type="entry name" value="Origin recognition complex subunit 1"/>
    <property type="match status" value="1"/>
</dbReference>
<evidence type="ECO:0000313" key="14">
    <source>
        <dbReference type="Proteomes" id="UP000620104"/>
    </source>
</evidence>
<keyword evidence="8 10" id="KW-0238">DNA-binding</keyword>
<accession>A0A8H3TWU3</accession>
<evidence type="ECO:0000259" key="12">
    <source>
        <dbReference type="SMART" id="SM00382"/>
    </source>
</evidence>
<comment type="function">
    <text evidence="10">Component of the origin recognition complex (ORC) that binds origins of replication. DNA-binding is ATP-dependent, however specific DNA sequences that define origins of replication have not been identified so far. ORC is required to assemble the pre-replication complex necessary to initiate DNA replication.</text>
</comment>
<comment type="subunit">
    <text evidence="10">ORC is composed of six subunits.</text>
</comment>
<feature type="domain" description="AAA+ ATPase" evidence="12">
    <location>
        <begin position="520"/>
        <end position="678"/>
    </location>
</feature>
<dbReference type="CDD" id="cd00009">
    <property type="entry name" value="AAA"/>
    <property type="match status" value="1"/>
</dbReference>
<comment type="caution">
    <text evidence="13">The sequence shown here is derived from an EMBL/GenBank/DDBJ whole genome shotgun (WGS) entry which is preliminary data.</text>
</comment>
<dbReference type="SMART" id="SM00382">
    <property type="entry name" value="AAA"/>
    <property type="match status" value="1"/>
</dbReference>
<feature type="compositionally biased region" description="Acidic residues" evidence="11">
    <location>
        <begin position="387"/>
        <end position="398"/>
    </location>
</feature>
<gene>
    <name evidence="13" type="ORF">NliqN6_4979</name>
</gene>
<comment type="subcellular location">
    <subcellularLocation>
        <location evidence="1 10">Nucleus</location>
    </subcellularLocation>
</comment>
<evidence type="ECO:0000256" key="10">
    <source>
        <dbReference type="RuleBase" id="RU365058"/>
    </source>
</evidence>
<evidence type="ECO:0000256" key="7">
    <source>
        <dbReference type="ARBA" id="ARBA00022842"/>
    </source>
</evidence>
<dbReference type="OrthoDB" id="1926878at2759"/>
<evidence type="ECO:0000256" key="8">
    <source>
        <dbReference type="ARBA" id="ARBA00023125"/>
    </source>
</evidence>
<dbReference type="GO" id="GO:0033314">
    <property type="term" value="P:mitotic DNA replication checkpoint signaling"/>
    <property type="evidence" value="ECO:0007669"/>
    <property type="project" value="TreeGrafter"/>
</dbReference>
<dbReference type="EMBL" id="BLZA01000030">
    <property type="protein sequence ID" value="GHJ88577.1"/>
    <property type="molecule type" value="Genomic_DNA"/>
</dbReference>
<dbReference type="InterPro" id="IPR003959">
    <property type="entry name" value="ATPase_AAA_core"/>
</dbReference>
<dbReference type="GO" id="GO:0005524">
    <property type="term" value="F:ATP binding"/>
    <property type="evidence" value="ECO:0007669"/>
    <property type="project" value="UniProtKB-KW"/>
</dbReference>
<keyword evidence="5 10" id="KW-0547">Nucleotide-binding</keyword>
<evidence type="ECO:0000256" key="1">
    <source>
        <dbReference type="ARBA" id="ARBA00004123"/>
    </source>
</evidence>
<evidence type="ECO:0000256" key="3">
    <source>
        <dbReference type="ARBA" id="ARBA00022705"/>
    </source>
</evidence>
<evidence type="ECO:0000256" key="9">
    <source>
        <dbReference type="ARBA" id="ARBA00023242"/>
    </source>
</evidence>
<evidence type="ECO:0000256" key="5">
    <source>
        <dbReference type="ARBA" id="ARBA00022741"/>
    </source>
</evidence>
<feature type="compositionally biased region" description="Acidic residues" evidence="11">
    <location>
        <begin position="362"/>
        <end position="379"/>
    </location>
</feature>
<dbReference type="InterPro" id="IPR054425">
    <property type="entry name" value="Cdc6_ORC1-like_ATPase_lid"/>
</dbReference>
<organism evidence="13 14">
    <name type="scientific">Naganishia liquefaciens</name>
    <dbReference type="NCBI Taxonomy" id="104408"/>
    <lineage>
        <taxon>Eukaryota</taxon>
        <taxon>Fungi</taxon>
        <taxon>Dikarya</taxon>
        <taxon>Basidiomycota</taxon>
        <taxon>Agaricomycotina</taxon>
        <taxon>Tremellomycetes</taxon>
        <taxon>Filobasidiales</taxon>
        <taxon>Filobasidiaceae</taxon>
        <taxon>Naganishia</taxon>
    </lineage>
</organism>
<feature type="region of interest" description="Disordered" evidence="11">
    <location>
        <begin position="326"/>
        <end position="463"/>
    </location>
</feature>
<evidence type="ECO:0000256" key="4">
    <source>
        <dbReference type="ARBA" id="ARBA00022723"/>
    </source>
</evidence>
<dbReference type="GO" id="GO:0005664">
    <property type="term" value="C:nuclear origin of replication recognition complex"/>
    <property type="evidence" value="ECO:0007669"/>
    <property type="project" value="TreeGrafter"/>
</dbReference>
<proteinExistence type="inferred from homology"/>
<dbReference type="PANTHER" id="PTHR10763:SF23">
    <property type="entry name" value="ORIGIN RECOGNITION COMPLEX SUBUNIT 1"/>
    <property type="match status" value="1"/>
</dbReference>
<dbReference type="Pfam" id="PF22606">
    <property type="entry name" value="Cdc6-ORC-like_ATPase_lid"/>
    <property type="match status" value="1"/>
</dbReference>
<dbReference type="Pfam" id="PF00004">
    <property type="entry name" value="AAA"/>
    <property type="match status" value="1"/>
</dbReference>
<keyword evidence="7" id="KW-0460">Magnesium</keyword>
<dbReference type="PANTHER" id="PTHR10763">
    <property type="entry name" value="CELL DIVISION CONTROL PROTEIN 6-RELATED"/>
    <property type="match status" value="1"/>
</dbReference>
<protein>
    <recommendedName>
        <fullName evidence="10">Origin recognition complex subunit 1</fullName>
    </recommendedName>
</protein>
<dbReference type="GO" id="GO:0046872">
    <property type="term" value="F:metal ion binding"/>
    <property type="evidence" value="ECO:0007669"/>
    <property type="project" value="UniProtKB-KW"/>
</dbReference>
<sequence length="902" mass="99884">MASSTPVRRSTRGMPLVAPSTAQYAHAKNSTYSWLEPLPQEVEVSRHDSEKTPDKRYYRSFIRVSQVKSGKGRKRSAEHLDEPVVEQLRFNIGDGVLVACHGNSIGVGVLTRLWDELRLVENDGSGEDDDEGPEQEWRKQCEIRWCYRRQDLPTTMNSMQLLDHELLYATSSTKPVTSFLPLESLINTCSIISSDKFASLYPAFHPSWSTRWKIQTDAFSDHGDSSDEDEEDEDELLLKLSSEQKLDREVEATRIPPAMALATSTSGFNAHKRAVPLVYFCRRAFDKFGKGGEGKSWWYIDWETLFTRGVSEGNWSVTSDVKIATKKSSSAAKAGKQPTTISDSLGPSTRRRSGRVKHQGEAEEASEGSGDDSASDLEGVESVASEDIGDAVMEDEEDKAVAGALDTPSKKRKRASSKKTKEAPRKRRKNESTEATTPSRGKKRNVDIKATPRSKKKNRTQSTAIPTITQEIDPLLLPKDPYERALHLLHVGATPDSLPCREDEFLEVLMKVEEGIEDGGGGCLYIAGVPGTGKTATVHAVVKQLTKRAEEGEIAPFSYVEINGLKVPTPQHAYTVLWEAISGQKISNTKVALKGLEEHFSEAGRHNGLSGPRGHTFVVLMDELDQLLTAKQDVVYNFFNWPTLKDSQLYVIAVANRMDLPQHLAAKVKSRLGLKSLLFQPYDKPALVEIVQSRLIPHPENTEEHKVLSKEAIELAAAKMAGTNGDARRVLDACRRAVEVSMETAKNHNAAPKPVTIKDMASVLKAMTSSPIAMFVKQCSLHQKMMLAAMLRCIRREGLSEIAWRSVSLISTSLTPFLTSVTQVRSDHDNLMRAICDSNEILSDAELSIVFTSLVSSHALTCTNERYKSMEDRKVAMGLDGNEVGRVLMGEGERWSQVLAGM</sequence>
<dbReference type="GO" id="GO:0003688">
    <property type="term" value="F:DNA replication origin binding"/>
    <property type="evidence" value="ECO:0007669"/>
    <property type="project" value="TreeGrafter"/>
</dbReference>
<dbReference type="AlphaFoldDB" id="A0A8H3TWU3"/>
<keyword evidence="14" id="KW-1185">Reference proteome</keyword>
<keyword evidence="3 10" id="KW-0235">DNA replication</keyword>
<dbReference type="Proteomes" id="UP000620104">
    <property type="component" value="Unassembled WGS sequence"/>
</dbReference>
<dbReference type="SUPFAM" id="SSF52540">
    <property type="entry name" value="P-loop containing nucleoside triphosphate hydrolases"/>
    <property type="match status" value="1"/>
</dbReference>
<dbReference type="InterPro" id="IPR050311">
    <property type="entry name" value="ORC1/CDC6"/>
</dbReference>
<evidence type="ECO:0000256" key="6">
    <source>
        <dbReference type="ARBA" id="ARBA00022840"/>
    </source>
</evidence>
<dbReference type="Gene3D" id="1.10.8.60">
    <property type="match status" value="1"/>
</dbReference>
<dbReference type="InterPro" id="IPR027417">
    <property type="entry name" value="P-loop_NTPase"/>
</dbReference>
<dbReference type="GO" id="GO:0006270">
    <property type="term" value="P:DNA replication initiation"/>
    <property type="evidence" value="ECO:0007669"/>
    <property type="project" value="TreeGrafter"/>
</dbReference>
<keyword evidence="9 10" id="KW-0539">Nucleus</keyword>
<dbReference type="InterPro" id="IPR003593">
    <property type="entry name" value="AAA+_ATPase"/>
</dbReference>
<comment type="similarity">
    <text evidence="2 10">Belongs to the ORC1 family.</text>
</comment>
<evidence type="ECO:0000256" key="11">
    <source>
        <dbReference type="SAM" id="MobiDB-lite"/>
    </source>
</evidence>
<feature type="compositionally biased region" description="Polar residues" evidence="11">
    <location>
        <begin position="337"/>
        <end position="347"/>
    </location>
</feature>
<evidence type="ECO:0000313" key="13">
    <source>
        <dbReference type="EMBL" id="GHJ88577.1"/>
    </source>
</evidence>
<dbReference type="Gene3D" id="3.40.50.300">
    <property type="entry name" value="P-loop containing nucleotide triphosphate hydrolases"/>
    <property type="match status" value="1"/>
</dbReference>